<evidence type="ECO:0000313" key="1">
    <source>
        <dbReference type="EMBL" id="GIY83807.1"/>
    </source>
</evidence>
<protein>
    <submittedName>
        <fullName evidence="1">Uncharacterized protein</fullName>
    </submittedName>
</protein>
<dbReference type="AlphaFoldDB" id="A0AAV4WMH3"/>
<reference evidence="1 2" key="1">
    <citation type="submission" date="2021-06" db="EMBL/GenBank/DDBJ databases">
        <title>Caerostris extrusa draft genome.</title>
        <authorList>
            <person name="Kono N."/>
            <person name="Arakawa K."/>
        </authorList>
    </citation>
    <scope>NUCLEOTIDE SEQUENCE [LARGE SCALE GENOMIC DNA]</scope>
</reference>
<keyword evidence="2" id="KW-1185">Reference proteome</keyword>
<evidence type="ECO:0000313" key="2">
    <source>
        <dbReference type="Proteomes" id="UP001054945"/>
    </source>
</evidence>
<proteinExistence type="predicted"/>
<sequence>MLFFSNVKQFELIPFRTGMFDETSFTTKRKITEPPLPLRGRLGIPLPIKGKSPIHFTTKNVPLRQGFPQGATKRKVMEPLLLRGKS</sequence>
<accession>A0AAV4WMH3</accession>
<comment type="caution">
    <text evidence="1">The sequence shown here is derived from an EMBL/GenBank/DDBJ whole genome shotgun (WGS) entry which is preliminary data.</text>
</comment>
<dbReference type="EMBL" id="BPLR01016432">
    <property type="protein sequence ID" value="GIY83807.1"/>
    <property type="molecule type" value="Genomic_DNA"/>
</dbReference>
<organism evidence="1 2">
    <name type="scientific">Caerostris extrusa</name>
    <name type="common">Bark spider</name>
    <name type="synonym">Caerostris bankana</name>
    <dbReference type="NCBI Taxonomy" id="172846"/>
    <lineage>
        <taxon>Eukaryota</taxon>
        <taxon>Metazoa</taxon>
        <taxon>Ecdysozoa</taxon>
        <taxon>Arthropoda</taxon>
        <taxon>Chelicerata</taxon>
        <taxon>Arachnida</taxon>
        <taxon>Araneae</taxon>
        <taxon>Araneomorphae</taxon>
        <taxon>Entelegynae</taxon>
        <taxon>Araneoidea</taxon>
        <taxon>Araneidae</taxon>
        <taxon>Caerostris</taxon>
    </lineage>
</organism>
<name>A0AAV4WMH3_CAEEX</name>
<dbReference type="Proteomes" id="UP001054945">
    <property type="component" value="Unassembled WGS sequence"/>
</dbReference>
<gene>
    <name evidence="1" type="ORF">CEXT_539181</name>
</gene>